<dbReference type="PANTHER" id="PTHR22893:SF91">
    <property type="entry name" value="NADPH DEHYDROGENASE 2-RELATED"/>
    <property type="match status" value="1"/>
</dbReference>
<dbReference type="Gene3D" id="3.20.20.70">
    <property type="entry name" value="Aldolase class I"/>
    <property type="match status" value="1"/>
</dbReference>
<dbReference type="CDD" id="cd02933">
    <property type="entry name" value="OYE_like_FMN"/>
    <property type="match status" value="1"/>
</dbReference>
<evidence type="ECO:0000313" key="2">
    <source>
        <dbReference type="EMBL" id="MBO0610067.1"/>
    </source>
</evidence>
<evidence type="ECO:0000259" key="1">
    <source>
        <dbReference type="Pfam" id="PF00724"/>
    </source>
</evidence>
<dbReference type="RefSeq" id="WP_207276015.1">
    <property type="nucleotide sequence ID" value="NZ_JAFMPK010000047.1"/>
</dbReference>
<dbReference type="InterPro" id="IPR045247">
    <property type="entry name" value="Oye-like"/>
</dbReference>
<reference evidence="2 3" key="1">
    <citation type="submission" date="2021-03" db="EMBL/GenBank/DDBJ databases">
        <authorList>
            <person name="Xin L."/>
        </authorList>
    </citation>
    <scope>NUCLEOTIDE SEQUENCE [LARGE SCALE GENOMIC DNA]</scope>
    <source>
        <strain evidence="2 3">XHU 5031</strain>
    </source>
</reference>
<dbReference type="Pfam" id="PF00724">
    <property type="entry name" value="Oxidored_FMN"/>
    <property type="match status" value="1"/>
</dbReference>
<reference evidence="3" key="2">
    <citation type="submission" date="2023-07" db="EMBL/GenBank/DDBJ databases">
        <title>Myceligenerans salitolerans sp. nov., a halotolerant actinomycete isolated from a salt lake in Xinjiang, China.</title>
        <authorList>
            <person name="Guan T."/>
        </authorList>
    </citation>
    <scope>NUCLEOTIDE SEQUENCE [LARGE SCALE GENOMIC DNA]</scope>
    <source>
        <strain evidence="3">XHU 5031</strain>
    </source>
</reference>
<dbReference type="PANTHER" id="PTHR22893">
    <property type="entry name" value="NADH OXIDOREDUCTASE-RELATED"/>
    <property type="match status" value="1"/>
</dbReference>
<name>A0ABS3IDG1_9MICO</name>
<keyword evidence="3" id="KW-1185">Reference proteome</keyword>
<protein>
    <submittedName>
        <fullName evidence="2">Alkene reductase</fullName>
    </submittedName>
</protein>
<feature type="domain" description="NADH:flavin oxidoreductase/NADH oxidase N-terminal" evidence="1">
    <location>
        <begin position="10"/>
        <end position="344"/>
    </location>
</feature>
<proteinExistence type="predicted"/>
<dbReference type="NCBIfam" id="NF007899">
    <property type="entry name" value="PRK10605.1"/>
    <property type="match status" value="1"/>
</dbReference>
<dbReference type="InterPro" id="IPR013785">
    <property type="entry name" value="Aldolase_TIM"/>
</dbReference>
<gene>
    <name evidence="2" type="ORF">J0911_13625</name>
</gene>
<dbReference type="EMBL" id="JAFMPK010000047">
    <property type="protein sequence ID" value="MBO0610067.1"/>
    <property type="molecule type" value="Genomic_DNA"/>
</dbReference>
<evidence type="ECO:0000313" key="3">
    <source>
        <dbReference type="Proteomes" id="UP000664617"/>
    </source>
</evidence>
<dbReference type="Proteomes" id="UP000664617">
    <property type="component" value="Unassembled WGS sequence"/>
</dbReference>
<comment type="caution">
    <text evidence="2">The sequence shown here is derived from an EMBL/GenBank/DDBJ whole genome shotgun (WGS) entry which is preliminary data.</text>
</comment>
<sequence>MPTQTTSILTKPLTLPALTTSNRVFMAPMTRSRAGDGDVPTDLMVEYYRQRAGAGLIVTEGSQISPEGKGYADTPGIYSAEQVAGWKRVTDAVHAAGGRIALQLWHVGRVTHESYQGGGPGVSASALPFDGKATVKNAAGQVESVPSPTPRALTTDEIARVVEDYRRATANARRAGFDMVEIHGANGYLLQQFMSVSSNARTDAYGGSLENRARFPLEVVDAVVSEWDAQHVGIRISPMIKFGGLDDADGLEMGLYLAARLAERDLGYLHLCEPDWAGGPALDEDFRAALRGAFPGVIIGAGNYDAEKACTLIEKGYVDAAAFGRPFISNPDLPTRLTAGLTLNETDFDLVYGGGAAGYTDYRTA</sequence>
<dbReference type="InterPro" id="IPR001155">
    <property type="entry name" value="OxRdtase_FMN_N"/>
</dbReference>
<organism evidence="2 3">
    <name type="scientific">Myceligenerans salitolerans</name>
    <dbReference type="NCBI Taxonomy" id="1230528"/>
    <lineage>
        <taxon>Bacteria</taxon>
        <taxon>Bacillati</taxon>
        <taxon>Actinomycetota</taxon>
        <taxon>Actinomycetes</taxon>
        <taxon>Micrococcales</taxon>
        <taxon>Promicromonosporaceae</taxon>
        <taxon>Myceligenerans</taxon>
    </lineage>
</organism>
<accession>A0ABS3IDG1</accession>
<dbReference type="SUPFAM" id="SSF51395">
    <property type="entry name" value="FMN-linked oxidoreductases"/>
    <property type="match status" value="1"/>
</dbReference>